<dbReference type="Proteomes" id="UP000824259">
    <property type="component" value="Unassembled WGS sequence"/>
</dbReference>
<dbReference type="InterPro" id="IPR011042">
    <property type="entry name" value="6-blade_b-propeller_TolB-like"/>
</dbReference>
<dbReference type="Gene3D" id="3.40.50.1820">
    <property type="entry name" value="alpha/beta hydrolase"/>
    <property type="match status" value="1"/>
</dbReference>
<gene>
    <name evidence="7" type="ORF">H9779_02640</name>
</gene>
<reference evidence="7" key="1">
    <citation type="journal article" date="2021" name="PeerJ">
        <title>Extensive microbial diversity within the chicken gut microbiome revealed by metagenomics and culture.</title>
        <authorList>
            <person name="Gilroy R."/>
            <person name="Ravi A."/>
            <person name="Getino M."/>
            <person name="Pursley I."/>
            <person name="Horton D.L."/>
            <person name="Alikhan N.F."/>
            <person name="Baker D."/>
            <person name="Gharbi K."/>
            <person name="Hall N."/>
            <person name="Watson M."/>
            <person name="Adriaenssens E.M."/>
            <person name="Foster-Nyarko E."/>
            <person name="Jarju S."/>
            <person name="Secka A."/>
            <person name="Antonio M."/>
            <person name="Oren A."/>
            <person name="Chaudhuri R.R."/>
            <person name="La Ragione R."/>
            <person name="Hildebrand F."/>
            <person name="Pallen M.J."/>
        </authorList>
    </citation>
    <scope>NUCLEOTIDE SEQUENCE</scope>
    <source>
        <strain evidence="7">CHK169-11906</strain>
    </source>
</reference>
<evidence type="ECO:0000256" key="3">
    <source>
        <dbReference type="ARBA" id="ARBA00022729"/>
    </source>
</evidence>
<dbReference type="Pfam" id="PF00326">
    <property type="entry name" value="Peptidase_S9"/>
    <property type="match status" value="1"/>
</dbReference>
<evidence type="ECO:0000259" key="6">
    <source>
        <dbReference type="Pfam" id="PF00326"/>
    </source>
</evidence>
<dbReference type="InterPro" id="IPR001375">
    <property type="entry name" value="Peptidase_S9_cat"/>
</dbReference>
<dbReference type="AlphaFoldDB" id="A0A9D2L3D5"/>
<evidence type="ECO:0000256" key="4">
    <source>
        <dbReference type="ARBA" id="ARBA00022801"/>
    </source>
</evidence>
<dbReference type="SUPFAM" id="SSF82171">
    <property type="entry name" value="DPP6 N-terminal domain-like"/>
    <property type="match status" value="1"/>
</dbReference>
<accession>A0A9D2L3D5</accession>
<dbReference type="Gene3D" id="2.120.10.30">
    <property type="entry name" value="TolB, C-terminal domain"/>
    <property type="match status" value="2"/>
</dbReference>
<evidence type="ECO:0000256" key="2">
    <source>
        <dbReference type="ARBA" id="ARBA00022670"/>
    </source>
</evidence>
<dbReference type="PANTHER" id="PTHR42776">
    <property type="entry name" value="SERINE PEPTIDASE S9 FAMILY MEMBER"/>
    <property type="match status" value="1"/>
</dbReference>
<keyword evidence="3" id="KW-0732">Signal</keyword>
<dbReference type="PANTHER" id="PTHR42776:SF13">
    <property type="entry name" value="DIPEPTIDYL-PEPTIDASE 5"/>
    <property type="match status" value="1"/>
</dbReference>
<dbReference type="EMBL" id="DWYR01000008">
    <property type="protein sequence ID" value="HJA98483.1"/>
    <property type="molecule type" value="Genomic_DNA"/>
</dbReference>
<dbReference type="FunFam" id="3.40.50.1820:FF:000028">
    <property type="entry name" value="S9 family peptidase"/>
    <property type="match status" value="1"/>
</dbReference>
<feature type="domain" description="Peptidase S9 prolyl oligopeptidase catalytic" evidence="6">
    <location>
        <begin position="496"/>
        <end position="708"/>
    </location>
</feature>
<comment type="caution">
    <text evidence="7">The sequence shown here is derived from an EMBL/GenBank/DDBJ whole genome shotgun (WGS) entry which is preliminary data.</text>
</comment>
<dbReference type="InterPro" id="IPR029058">
    <property type="entry name" value="AB_hydrolase_fold"/>
</dbReference>
<dbReference type="Pfam" id="PF07676">
    <property type="entry name" value="PD40"/>
    <property type="match status" value="2"/>
</dbReference>
<dbReference type="SUPFAM" id="SSF53474">
    <property type="entry name" value="alpha/beta-Hydrolases"/>
    <property type="match status" value="1"/>
</dbReference>
<dbReference type="InterPro" id="IPR011659">
    <property type="entry name" value="WD40"/>
</dbReference>
<evidence type="ECO:0000313" key="7">
    <source>
        <dbReference type="EMBL" id="HJA98483.1"/>
    </source>
</evidence>
<keyword evidence="5" id="KW-0720">Serine protease</keyword>
<proteinExistence type="inferred from homology"/>
<evidence type="ECO:0000256" key="5">
    <source>
        <dbReference type="ARBA" id="ARBA00022825"/>
    </source>
</evidence>
<protein>
    <submittedName>
        <fullName evidence="7">S9 family peptidase</fullName>
    </submittedName>
</protein>
<dbReference type="GO" id="GO:0004252">
    <property type="term" value="F:serine-type endopeptidase activity"/>
    <property type="evidence" value="ECO:0007669"/>
    <property type="project" value="TreeGrafter"/>
</dbReference>
<name>A0A9D2L3D5_9BACT</name>
<dbReference type="GO" id="GO:0006508">
    <property type="term" value="P:proteolysis"/>
    <property type="evidence" value="ECO:0007669"/>
    <property type="project" value="UniProtKB-KW"/>
</dbReference>
<organism evidence="7 8">
    <name type="scientific">Candidatus Alistipes avicola</name>
    <dbReference type="NCBI Taxonomy" id="2838432"/>
    <lineage>
        <taxon>Bacteria</taxon>
        <taxon>Pseudomonadati</taxon>
        <taxon>Bacteroidota</taxon>
        <taxon>Bacteroidia</taxon>
        <taxon>Bacteroidales</taxon>
        <taxon>Rikenellaceae</taxon>
        <taxon>Alistipes</taxon>
    </lineage>
</organism>
<evidence type="ECO:0000313" key="8">
    <source>
        <dbReference type="Proteomes" id="UP000824259"/>
    </source>
</evidence>
<dbReference type="PROSITE" id="PS51257">
    <property type="entry name" value="PROKAR_LIPOPROTEIN"/>
    <property type="match status" value="1"/>
</dbReference>
<comment type="similarity">
    <text evidence="1">Belongs to the peptidase S9C family.</text>
</comment>
<reference evidence="7" key="2">
    <citation type="submission" date="2021-04" db="EMBL/GenBank/DDBJ databases">
        <authorList>
            <person name="Gilroy R."/>
        </authorList>
    </citation>
    <scope>NUCLEOTIDE SEQUENCE</scope>
    <source>
        <strain evidence="7">CHK169-11906</strain>
    </source>
</reference>
<sequence length="709" mass="79833">MKKLFFFMAITLMGLSGCGSEQRPQPLAIDNELTQEEIAGGVLTPEILWKMGRVGLAGLSPDASKLLYTVTHYNLQENRGVTAIYVRDAASGETAQLTDFASNNYSPQWNGDGTKIYFLSDRSGSSQIWEMNIDGTAVKQLSSLDKDIEGFGVNPTGDKLFYVQSVQVADRRSSDLYKDMDKSKARVYDDLMARHWNYWDEGEYRHIFVADLTDSGVANGKDILGPEAAWDTPLAPYFDMGEISWNPAGTQLAYTCKPLTGTAYAISTDSDIFVYDLATGETRNICKTREVDPRLKIAPEMPGYDKYPVFSPDGTKIAFRSQRRAGNEADKERLFVWDSATGQMQDLTENFDYNATNVIWDGNEALWFLSPIQATHQLCHVDMNGNVKVITKGDHDINAVSIENGKAVADICTISSPDELFDINLADGTLTQVTFVNKPILDHIRMGKVEKRWVETTDGKQMLTWVILPPDFDPAKKYPTLLYCQGGPQSVVSQFWSYRWNFQLMAANGYIIVAPNRRGLPSFGQEWLDQISGDYSGQNIRDYLSAIDDVAKEPWVDKDHLGCVGASYGGYSVYYLAGHHDKRFKAFISHCGIFDFDSMYGSTEELFFLNNDYGGAYWDKDNATAMRSYANSPHRAIDQWDTPIMIITGELDYRIPYSQSLEAFTAARLHGLDAKLIAFEDEAHQVMKPQNSVVWQREFFGWLDKYLKN</sequence>
<keyword evidence="2" id="KW-0645">Protease</keyword>
<evidence type="ECO:0000256" key="1">
    <source>
        <dbReference type="ARBA" id="ARBA00010040"/>
    </source>
</evidence>
<keyword evidence="4" id="KW-0378">Hydrolase</keyword>